<dbReference type="EMBL" id="VUJU01005009">
    <property type="protein sequence ID" value="KAF0752570.1"/>
    <property type="molecule type" value="Genomic_DNA"/>
</dbReference>
<dbReference type="GO" id="GO:0043022">
    <property type="term" value="F:ribosome binding"/>
    <property type="evidence" value="ECO:0007669"/>
    <property type="project" value="TreeGrafter"/>
</dbReference>
<accession>A0A6G0YBM2</accession>
<dbReference type="GO" id="GO:0003743">
    <property type="term" value="F:translation initiation factor activity"/>
    <property type="evidence" value="ECO:0007669"/>
    <property type="project" value="UniProtKB-KW"/>
</dbReference>
<evidence type="ECO:0000259" key="7">
    <source>
        <dbReference type="Pfam" id="PF08662"/>
    </source>
</evidence>
<evidence type="ECO:0000256" key="1">
    <source>
        <dbReference type="ARBA" id="ARBA00003993"/>
    </source>
</evidence>
<feature type="compositionally biased region" description="Basic and acidic residues" evidence="6">
    <location>
        <begin position="393"/>
        <end position="408"/>
    </location>
</feature>
<organism evidence="8 9">
    <name type="scientific">Aphis craccivora</name>
    <name type="common">Cowpea aphid</name>
    <dbReference type="NCBI Taxonomy" id="307492"/>
    <lineage>
        <taxon>Eukaryota</taxon>
        <taxon>Metazoa</taxon>
        <taxon>Ecdysozoa</taxon>
        <taxon>Arthropoda</taxon>
        <taxon>Hexapoda</taxon>
        <taxon>Insecta</taxon>
        <taxon>Pterygota</taxon>
        <taxon>Neoptera</taxon>
        <taxon>Paraneoptera</taxon>
        <taxon>Hemiptera</taxon>
        <taxon>Sternorrhyncha</taxon>
        <taxon>Aphidomorpha</taxon>
        <taxon>Aphidoidea</taxon>
        <taxon>Aphididae</taxon>
        <taxon>Aphidini</taxon>
        <taxon>Aphis</taxon>
        <taxon>Aphis</taxon>
    </lineage>
</organism>
<comment type="caution">
    <text evidence="8">The sequence shown here is derived from an EMBL/GenBank/DDBJ whole genome shotgun (WGS) entry which is preliminary data.</text>
</comment>
<dbReference type="PANTHER" id="PTHR13227">
    <property type="entry name" value="EUKARYOTIC TRANSLATION INITIATION FACTOR 2A"/>
    <property type="match status" value="1"/>
</dbReference>
<evidence type="ECO:0000256" key="3">
    <source>
        <dbReference type="ARBA" id="ARBA00022574"/>
    </source>
</evidence>
<keyword evidence="2 8" id="KW-0396">Initiation factor</keyword>
<proteinExistence type="predicted"/>
<dbReference type="OrthoDB" id="2194683at2759"/>
<dbReference type="GO" id="GO:0003729">
    <property type="term" value="F:mRNA binding"/>
    <property type="evidence" value="ECO:0007669"/>
    <property type="project" value="TreeGrafter"/>
</dbReference>
<dbReference type="GO" id="GO:0022627">
    <property type="term" value="C:cytosolic small ribosomal subunit"/>
    <property type="evidence" value="ECO:0007669"/>
    <property type="project" value="TreeGrafter"/>
</dbReference>
<evidence type="ECO:0000313" key="8">
    <source>
        <dbReference type="EMBL" id="KAF0752570.1"/>
    </source>
</evidence>
<comment type="function">
    <text evidence="1">Functions in the early steps of protein synthesis of a small number of specific mRNAs. Acts by directing the binding of methionyl-tRNAi to 40S ribosomal subunits. In contrast to the eIF-2 complex, it binds methionyl-tRNAi to 40S subunits in a codon-dependent manner, whereas the eIF-2 complex binds methionyl-tRNAi to 40S subunits in a GTP-dependent manner.</text>
</comment>
<dbReference type="SUPFAM" id="SSF82171">
    <property type="entry name" value="DPP6 N-terminal domain-like"/>
    <property type="match status" value="1"/>
</dbReference>
<dbReference type="Proteomes" id="UP000478052">
    <property type="component" value="Unassembled WGS sequence"/>
</dbReference>
<dbReference type="GO" id="GO:0000049">
    <property type="term" value="F:tRNA binding"/>
    <property type="evidence" value="ECO:0007669"/>
    <property type="project" value="TreeGrafter"/>
</dbReference>
<evidence type="ECO:0000256" key="5">
    <source>
        <dbReference type="ARBA" id="ARBA00022917"/>
    </source>
</evidence>
<keyword evidence="9" id="KW-1185">Reference proteome</keyword>
<dbReference type="AlphaFoldDB" id="A0A6G0YBM2"/>
<dbReference type="PANTHER" id="PTHR13227:SF0">
    <property type="entry name" value="EUKARYOTIC TRANSLATION INITIATION FACTOR 2A"/>
    <property type="match status" value="1"/>
</dbReference>
<evidence type="ECO:0000313" key="9">
    <source>
        <dbReference type="Proteomes" id="UP000478052"/>
    </source>
</evidence>
<gene>
    <name evidence="8" type="ORF">FWK35_00011355</name>
</gene>
<keyword evidence="3" id="KW-0853">WD repeat</keyword>
<dbReference type="InterPro" id="IPR013979">
    <property type="entry name" value="TIF_beta_prop-like"/>
</dbReference>
<name>A0A6G0YBM2_APHCR</name>
<dbReference type="Pfam" id="PF08662">
    <property type="entry name" value="eIF2A"/>
    <property type="match status" value="1"/>
</dbReference>
<dbReference type="InterPro" id="IPR011387">
    <property type="entry name" value="TIF2A"/>
</dbReference>
<keyword evidence="5" id="KW-0648">Protein biosynthesis</keyword>
<keyword evidence="4" id="KW-0677">Repeat</keyword>
<reference evidence="8 9" key="1">
    <citation type="submission" date="2019-08" db="EMBL/GenBank/DDBJ databases">
        <title>Whole genome of Aphis craccivora.</title>
        <authorList>
            <person name="Voronova N.V."/>
            <person name="Shulinski R.S."/>
            <person name="Bandarenka Y.V."/>
            <person name="Zhorov D.G."/>
            <person name="Warner D."/>
        </authorList>
    </citation>
    <scope>NUCLEOTIDE SEQUENCE [LARGE SCALE GENOMIC DNA]</scope>
    <source>
        <strain evidence="8">180601</strain>
        <tissue evidence="8">Whole Body</tissue>
    </source>
</reference>
<protein>
    <submittedName>
        <fullName evidence="8">Eukaryotic translation initiation factor 2A</fullName>
    </submittedName>
</protein>
<feature type="region of interest" description="Disordered" evidence="6">
    <location>
        <begin position="382"/>
        <end position="413"/>
    </location>
</feature>
<evidence type="ECO:0000256" key="4">
    <source>
        <dbReference type="ARBA" id="ARBA00022737"/>
    </source>
</evidence>
<evidence type="ECO:0000256" key="6">
    <source>
        <dbReference type="SAM" id="MobiDB-lite"/>
    </source>
</evidence>
<evidence type="ECO:0000256" key="2">
    <source>
        <dbReference type="ARBA" id="ARBA00022540"/>
    </source>
</evidence>
<feature type="domain" description="Translation initiation factor beta propellor-like" evidence="7">
    <location>
        <begin position="190"/>
        <end position="295"/>
    </location>
</feature>
<sequence>MAIPNIAVRGSTGLALYQSQTPYDPVSKFPLDVSPTFKFMLFGPNGKHFAWINNSKVVIVKTSDWKTVVELDYPKAAQLAYSSKGTYLVVYEPFMTTPSNPKGSPNVHILKTADGQLVKSLEYRDYKLWTPQWSSDEKICARIKGLKLNNYSISPGNQPINILCFIPAKTGPSNGRLFQYPDFSTIVANKSFFQADRVEIFWNQKGTASLMLTSTDVDKTGASYYGKQGLHLITSKGDTSQVIVNKEGPLYNAAWSPSSNEFCVIYGFMPSKATLYNLKCDAVMEFGTGTFNAIKKMEIPDTTFLQWSPDGQHFVTATTAPRLKVSNGYKIWHYSGALLHEKPWGKDELYQVVWQNYPQGTFKTPNIVYKAVEGIASSQPIASKQVYRPPHARNTDFKPTSLHEDSSLETKNQSKAYLKMKKKREAKRQAKQMQDVEDLSNNKQSAVKTIEEPKDNEKLLRIKKIHSDLKSINRFKTLQSSGKELDNNQMARLKLENGLLAELKQLQFSVVLGWDLSYPEHL</sequence>